<reference evidence="2" key="1">
    <citation type="journal article" date="2021" name="Proc. Natl. Acad. Sci. U.S.A.">
        <title>A Catalog of Tens of Thousands of Viruses from Human Metagenomes Reveals Hidden Associations with Chronic Diseases.</title>
        <authorList>
            <person name="Tisza M.J."/>
            <person name="Buck C.B."/>
        </authorList>
    </citation>
    <scope>NUCLEOTIDE SEQUENCE</scope>
    <source>
        <strain evidence="2">CtZkC8</strain>
    </source>
</reference>
<keyword evidence="1" id="KW-1133">Transmembrane helix</keyword>
<sequence length="29" mass="3121">MIHVIALWSVFVLAIVVTGAAMLHVSREG</sequence>
<evidence type="ECO:0000313" key="2">
    <source>
        <dbReference type="EMBL" id="DAF91859.1"/>
    </source>
</evidence>
<accession>A0A8S5UBQ4</accession>
<feature type="transmembrane region" description="Helical" evidence="1">
    <location>
        <begin position="6"/>
        <end position="25"/>
    </location>
</feature>
<proteinExistence type="predicted"/>
<organism evidence="2">
    <name type="scientific">Podoviridae sp. ctZkC8</name>
    <dbReference type="NCBI Taxonomy" id="2825259"/>
    <lineage>
        <taxon>Viruses</taxon>
        <taxon>Duplodnaviria</taxon>
        <taxon>Heunggongvirae</taxon>
        <taxon>Uroviricota</taxon>
        <taxon>Caudoviricetes</taxon>
    </lineage>
</organism>
<protein>
    <submittedName>
        <fullName evidence="2">Uncharacterized protein</fullName>
    </submittedName>
</protein>
<evidence type="ECO:0000256" key="1">
    <source>
        <dbReference type="SAM" id="Phobius"/>
    </source>
</evidence>
<keyword evidence="1" id="KW-0472">Membrane</keyword>
<name>A0A8S5UBQ4_9CAUD</name>
<keyword evidence="1" id="KW-0812">Transmembrane</keyword>
<dbReference type="EMBL" id="BK016062">
    <property type="protein sequence ID" value="DAF91859.1"/>
    <property type="molecule type" value="Genomic_DNA"/>
</dbReference>